<name>A0A640V0L9_9ACTN</name>
<proteinExistence type="predicted"/>
<keyword evidence="2" id="KW-1185">Reference proteome</keyword>
<evidence type="ECO:0000313" key="2">
    <source>
        <dbReference type="Proteomes" id="UP000431826"/>
    </source>
</evidence>
<sequence length="57" mass="6074">MRNTKLDDYRKVTGGPVIPVCPLAALPTGEAVRTHPVTVENGMIHVHRPAAEEGTAV</sequence>
<reference evidence="1 2" key="1">
    <citation type="submission" date="2019-12" db="EMBL/GenBank/DDBJ databases">
        <title>Whole genome shotgun sequence of Streptomyces tubercidicus NBRC 13090.</title>
        <authorList>
            <person name="Ichikawa N."/>
            <person name="Kimura A."/>
            <person name="Kitahashi Y."/>
            <person name="Komaki H."/>
            <person name="Tamura T."/>
        </authorList>
    </citation>
    <scope>NUCLEOTIDE SEQUENCE [LARGE SCALE GENOMIC DNA]</scope>
    <source>
        <strain evidence="1 2">NBRC 13090</strain>
    </source>
</reference>
<dbReference type="AlphaFoldDB" id="A0A640V0L9"/>
<organism evidence="1 2">
    <name type="scientific">Streptomyces tubercidicus</name>
    <dbReference type="NCBI Taxonomy" id="47759"/>
    <lineage>
        <taxon>Bacteria</taxon>
        <taxon>Bacillati</taxon>
        <taxon>Actinomycetota</taxon>
        <taxon>Actinomycetes</taxon>
        <taxon>Kitasatosporales</taxon>
        <taxon>Streptomycetaceae</taxon>
        <taxon>Streptomyces</taxon>
    </lineage>
</organism>
<evidence type="ECO:0000313" key="1">
    <source>
        <dbReference type="EMBL" id="GFE41719.1"/>
    </source>
</evidence>
<dbReference type="EMBL" id="BLIR01000003">
    <property type="protein sequence ID" value="GFE41719.1"/>
    <property type="molecule type" value="Genomic_DNA"/>
</dbReference>
<gene>
    <name evidence="1" type="ORF">Stube_63920</name>
</gene>
<comment type="caution">
    <text evidence="1">The sequence shown here is derived from an EMBL/GenBank/DDBJ whole genome shotgun (WGS) entry which is preliminary data.</text>
</comment>
<accession>A0A640V0L9</accession>
<dbReference type="Proteomes" id="UP000431826">
    <property type="component" value="Unassembled WGS sequence"/>
</dbReference>
<protein>
    <submittedName>
        <fullName evidence="1">Uncharacterized protein</fullName>
    </submittedName>
</protein>